<protein>
    <recommendedName>
        <fullName evidence="10">Tripartite ATP-independent periplasmic transporters DctQ component domain-containing protein</fullName>
    </recommendedName>
</protein>
<evidence type="ECO:0000256" key="7">
    <source>
        <dbReference type="ARBA" id="ARBA00023136"/>
    </source>
</evidence>
<keyword evidence="2" id="KW-0813">Transport</keyword>
<sequence length="166" mass="19203">MLKWLNENLEEFLMVALLIAMTVIMGIQVFARYALGASLSWSEEITRYLFIWSGFLSVSYCTKKCISIKIEQFVGMFPRRGQAVFKVVNHTIELIFFFYLIPYAVLYLKSAFESGQVSPACGIPMYYIQAAPLVSFILVAFRIIQRWIIEFKIAVKKDKEEEGCQH</sequence>
<evidence type="ECO:0000256" key="1">
    <source>
        <dbReference type="ARBA" id="ARBA00004429"/>
    </source>
</evidence>
<evidence type="ECO:0000256" key="9">
    <source>
        <dbReference type="SAM" id="Phobius"/>
    </source>
</evidence>
<feature type="domain" description="Tripartite ATP-independent periplasmic transporters DctQ component" evidence="10">
    <location>
        <begin position="21"/>
        <end position="148"/>
    </location>
</feature>
<accession>A0A916QAB8</accession>
<evidence type="ECO:0000256" key="2">
    <source>
        <dbReference type="ARBA" id="ARBA00022448"/>
    </source>
</evidence>
<evidence type="ECO:0000259" key="10">
    <source>
        <dbReference type="Pfam" id="PF04290"/>
    </source>
</evidence>
<reference evidence="11" key="1">
    <citation type="submission" date="2020-06" db="EMBL/GenBank/DDBJ databases">
        <title>Characterization of fructooligosaccharide metabolism and fructooligosaccharide-degrading enzymes in human commensal butyrate producers.</title>
        <authorList>
            <person name="Tanno H."/>
            <person name="Fujii T."/>
            <person name="Hirano K."/>
            <person name="Maeno S."/>
            <person name="Tonozuka T."/>
            <person name="Sakamoto M."/>
            <person name="Ohkuma M."/>
            <person name="Tochio T."/>
            <person name="Endo A."/>
        </authorList>
    </citation>
    <scope>NUCLEOTIDE SEQUENCE</scope>
    <source>
        <strain evidence="11">JCM 17466</strain>
    </source>
</reference>
<evidence type="ECO:0000256" key="4">
    <source>
        <dbReference type="ARBA" id="ARBA00022519"/>
    </source>
</evidence>
<dbReference type="GO" id="GO:0015740">
    <property type="term" value="P:C4-dicarboxylate transport"/>
    <property type="evidence" value="ECO:0007669"/>
    <property type="project" value="TreeGrafter"/>
</dbReference>
<keyword evidence="6 9" id="KW-1133">Transmembrane helix</keyword>
<dbReference type="InterPro" id="IPR055348">
    <property type="entry name" value="DctQ"/>
</dbReference>
<comment type="subcellular location">
    <subcellularLocation>
        <location evidence="1">Cell inner membrane</location>
        <topology evidence="1">Multi-pass membrane protein</topology>
    </subcellularLocation>
</comment>
<gene>
    <name evidence="11" type="ORF">ANBU17_11260</name>
</gene>
<keyword evidence="3" id="KW-1003">Cell membrane</keyword>
<feature type="transmembrane region" description="Helical" evidence="9">
    <location>
        <begin position="126"/>
        <end position="144"/>
    </location>
</feature>
<dbReference type="RefSeq" id="WP_201310497.1">
    <property type="nucleotide sequence ID" value="NZ_BLYI01000027.1"/>
</dbReference>
<keyword evidence="4" id="KW-0997">Cell inner membrane</keyword>
<evidence type="ECO:0000313" key="12">
    <source>
        <dbReference type="Proteomes" id="UP000613208"/>
    </source>
</evidence>
<dbReference type="EMBL" id="BLYI01000027">
    <property type="protein sequence ID" value="GFO84779.1"/>
    <property type="molecule type" value="Genomic_DNA"/>
</dbReference>
<keyword evidence="12" id="KW-1185">Reference proteome</keyword>
<proteinExistence type="inferred from homology"/>
<feature type="transmembrane region" description="Helical" evidence="9">
    <location>
        <begin position="45"/>
        <end position="62"/>
    </location>
</feature>
<name>A0A916QAB8_9FIRM</name>
<keyword evidence="5 9" id="KW-0812">Transmembrane</keyword>
<dbReference type="Pfam" id="PF04290">
    <property type="entry name" value="DctQ"/>
    <property type="match status" value="1"/>
</dbReference>
<dbReference type="AlphaFoldDB" id="A0A916QAB8"/>
<comment type="caution">
    <text evidence="11">The sequence shown here is derived from an EMBL/GenBank/DDBJ whole genome shotgun (WGS) entry which is preliminary data.</text>
</comment>
<dbReference type="Proteomes" id="UP000613208">
    <property type="component" value="Unassembled WGS sequence"/>
</dbReference>
<comment type="similarity">
    <text evidence="8">Belongs to the TRAP transporter small permease family.</text>
</comment>
<dbReference type="PANTHER" id="PTHR35011">
    <property type="entry name" value="2,3-DIKETO-L-GULONATE TRAP TRANSPORTER SMALL PERMEASE PROTEIN YIAM"/>
    <property type="match status" value="1"/>
</dbReference>
<feature type="transmembrane region" description="Helical" evidence="9">
    <location>
        <begin position="83"/>
        <end position="106"/>
    </location>
</feature>
<dbReference type="InterPro" id="IPR007387">
    <property type="entry name" value="TRAP_DctQ"/>
</dbReference>
<dbReference type="GO" id="GO:0005886">
    <property type="term" value="C:plasma membrane"/>
    <property type="evidence" value="ECO:0007669"/>
    <property type="project" value="UniProtKB-SubCell"/>
</dbReference>
<keyword evidence="7 9" id="KW-0472">Membrane</keyword>
<evidence type="ECO:0000256" key="3">
    <source>
        <dbReference type="ARBA" id="ARBA00022475"/>
    </source>
</evidence>
<dbReference type="GO" id="GO:0022857">
    <property type="term" value="F:transmembrane transporter activity"/>
    <property type="evidence" value="ECO:0007669"/>
    <property type="project" value="TreeGrafter"/>
</dbReference>
<evidence type="ECO:0000256" key="6">
    <source>
        <dbReference type="ARBA" id="ARBA00022989"/>
    </source>
</evidence>
<evidence type="ECO:0000256" key="5">
    <source>
        <dbReference type="ARBA" id="ARBA00022692"/>
    </source>
</evidence>
<feature type="transmembrane region" description="Helical" evidence="9">
    <location>
        <begin position="12"/>
        <end position="33"/>
    </location>
</feature>
<organism evidence="11 12">
    <name type="scientific">Anaerostipes butyraticus</name>
    <dbReference type="NCBI Taxonomy" id="645466"/>
    <lineage>
        <taxon>Bacteria</taxon>
        <taxon>Bacillati</taxon>
        <taxon>Bacillota</taxon>
        <taxon>Clostridia</taxon>
        <taxon>Lachnospirales</taxon>
        <taxon>Lachnospiraceae</taxon>
        <taxon>Anaerostipes</taxon>
    </lineage>
</organism>
<evidence type="ECO:0000313" key="11">
    <source>
        <dbReference type="EMBL" id="GFO84779.1"/>
    </source>
</evidence>
<evidence type="ECO:0000256" key="8">
    <source>
        <dbReference type="ARBA" id="ARBA00038436"/>
    </source>
</evidence>
<dbReference type="PANTHER" id="PTHR35011:SF2">
    <property type="entry name" value="2,3-DIKETO-L-GULONATE TRAP TRANSPORTER SMALL PERMEASE PROTEIN YIAM"/>
    <property type="match status" value="1"/>
</dbReference>